<keyword evidence="1 4" id="KW-0812">Transmembrane</keyword>
<feature type="transmembrane region" description="Helical" evidence="4">
    <location>
        <begin position="38"/>
        <end position="58"/>
    </location>
</feature>
<evidence type="ECO:0000256" key="1">
    <source>
        <dbReference type="ARBA" id="ARBA00022692"/>
    </source>
</evidence>
<dbReference type="Gene3D" id="1.20.1250.20">
    <property type="entry name" value="MFS general substrate transporter like domains"/>
    <property type="match status" value="2"/>
</dbReference>
<organism evidence="6 7">
    <name type="scientific">Tistrella mobilis</name>
    <dbReference type="NCBI Taxonomy" id="171437"/>
    <lineage>
        <taxon>Bacteria</taxon>
        <taxon>Pseudomonadati</taxon>
        <taxon>Pseudomonadota</taxon>
        <taxon>Alphaproteobacteria</taxon>
        <taxon>Geminicoccales</taxon>
        <taxon>Geminicoccaceae</taxon>
        <taxon>Tistrella</taxon>
    </lineage>
</organism>
<name>A0A162KVU8_9PROT</name>
<reference evidence="6 7" key="1">
    <citation type="submission" date="2015-12" db="EMBL/GenBank/DDBJ databases">
        <title>Genome sequence of Tistrella mobilis MCCC 1A02139.</title>
        <authorList>
            <person name="Lu L."/>
            <person name="Lai Q."/>
            <person name="Shao Z."/>
            <person name="Qian P."/>
        </authorList>
    </citation>
    <scope>NUCLEOTIDE SEQUENCE [LARGE SCALE GENOMIC DNA]</scope>
    <source>
        <strain evidence="6 7">MCCC 1A02139</strain>
    </source>
</reference>
<feature type="domain" description="Major facilitator superfamily (MFS) profile" evidence="5">
    <location>
        <begin position="204"/>
        <end position="382"/>
    </location>
</feature>
<dbReference type="InterPro" id="IPR036259">
    <property type="entry name" value="MFS_trans_sf"/>
</dbReference>
<keyword evidence="2 4" id="KW-1133">Transmembrane helix</keyword>
<proteinExistence type="predicted"/>
<feature type="transmembrane region" description="Helical" evidence="4">
    <location>
        <begin position="326"/>
        <end position="346"/>
    </location>
</feature>
<evidence type="ECO:0000313" key="6">
    <source>
        <dbReference type="EMBL" id="KYO52261.1"/>
    </source>
</evidence>
<accession>A0A162KVU8</accession>
<evidence type="ECO:0000259" key="5">
    <source>
        <dbReference type="PROSITE" id="PS50850"/>
    </source>
</evidence>
<dbReference type="PROSITE" id="PS50850">
    <property type="entry name" value="MFS"/>
    <property type="match status" value="1"/>
</dbReference>
<dbReference type="OrthoDB" id="9810614at2"/>
<dbReference type="AlphaFoldDB" id="A0A162KVU8"/>
<comment type="caution">
    <text evidence="6">The sequence shown here is derived from an EMBL/GenBank/DDBJ whole genome shotgun (WGS) entry which is preliminary data.</text>
</comment>
<feature type="transmembrane region" description="Helical" evidence="4">
    <location>
        <begin position="270"/>
        <end position="288"/>
    </location>
</feature>
<feature type="transmembrane region" description="Helical" evidence="4">
    <location>
        <begin position="204"/>
        <end position="232"/>
    </location>
</feature>
<feature type="transmembrane region" description="Helical" evidence="4">
    <location>
        <begin position="294"/>
        <end position="314"/>
    </location>
</feature>
<feature type="transmembrane region" description="Helical" evidence="4">
    <location>
        <begin position="358"/>
        <end position="376"/>
    </location>
</feature>
<feature type="transmembrane region" description="Helical" evidence="4">
    <location>
        <begin position="65"/>
        <end position="86"/>
    </location>
</feature>
<dbReference type="SUPFAM" id="SSF103473">
    <property type="entry name" value="MFS general substrate transporter"/>
    <property type="match status" value="1"/>
</dbReference>
<dbReference type="Proteomes" id="UP000075787">
    <property type="component" value="Unassembled WGS sequence"/>
</dbReference>
<feature type="transmembrane region" description="Helical" evidence="4">
    <location>
        <begin position="238"/>
        <end position="258"/>
    </location>
</feature>
<feature type="transmembrane region" description="Helical" evidence="4">
    <location>
        <begin position="92"/>
        <end position="111"/>
    </location>
</feature>
<dbReference type="EMBL" id="LPZR01000158">
    <property type="protein sequence ID" value="KYO52261.1"/>
    <property type="molecule type" value="Genomic_DNA"/>
</dbReference>
<keyword evidence="3 4" id="KW-0472">Membrane</keyword>
<dbReference type="InterPro" id="IPR020846">
    <property type="entry name" value="MFS_dom"/>
</dbReference>
<evidence type="ECO:0000313" key="7">
    <source>
        <dbReference type="Proteomes" id="UP000075787"/>
    </source>
</evidence>
<feature type="transmembrane region" description="Helical" evidence="4">
    <location>
        <begin position="132"/>
        <end position="150"/>
    </location>
</feature>
<dbReference type="InterPro" id="IPR011701">
    <property type="entry name" value="MFS"/>
</dbReference>
<evidence type="ECO:0000256" key="2">
    <source>
        <dbReference type="ARBA" id="ARBA00022989"/>
    </source>
</evidence>
<evidence type="ECO:0000256" key="3">
    <source>
        <dbReference type="ARBA" id="ARBA00023136"/>
    </source>
</evidence>
<evidence type="ECO:0000256" key="4">
    <source>
        <dbReference type="SAM" id="Phobius"/>
    </source>
</evidence>
<dbReference type="Pfam" id="PF07690">
    <property type="entry name" value="MFS_1"/>
    <property type="match status" value="1"/>
</dbReference>
<dbReference type="GO" id="GO:0022857">
    <property type="term" value="F:transmembrane transporter activity"/>
    <property type="evidence" value="ECO:0007669"/>
    <property type="project" value="InterPro"/>
</dbReference>
<dbReference type="PANTHER" id="PTHR23521">
    <property type="entry name" value="TRANSPORTER MFS SUPERFAMILY"/>
    <property type="match status" value="1"/>
</dbReference>
<gene>
    <name evidence="6" type="ORF">AUP44_05800</name>
</gene>
<protein>
    <recommendedName>
        <fullName evidence="5">Major facilitator superfamily (MFS) profile domain-containing protein</fullName>
    </recommendedName>
</protein>
<sequence>MVGLVAVNLLSGLAQIVQIGATAPLLALMLDGRGVDAGTIGLVAAAPWAMILLVSRFVPAIIARLGLAGTVALALIVGIAALGGMAVVEDPLALAGLNALAGIGLILRWIACDTWIVRIAPEAIRGRAIGTHETLMGLGIALGPGLVALTGHQGSLPFLAAAAVMAAAIPALVVLKRLGFDGRPGVAPVRDGAGRRSGWGLVRLLPVALTAAFACGVAETASIAFLPLYAAAAGMGAVAAPLFATAFGAGGTILQIPLGAIADRLGFDRAQALAATAVILGAILLPLADDAILPWLIAFLWGGAVGGLNTLAVIEAGARVDEMRMSAAMTAIAFCYTLGGFAGPAAAGLATEMLSMHGLPMVAGAAALVVLAVWAVRRGAES</sequence>
<dbReference type="GO" id="GO:0005886">
    <property type="term" value="C:plasma membrane"/>
    <property type="evidence" value="ECO:0007669"/>
    <property type="project" value="TreeGrafter"/>
</dbReference>
<feature type="transmembrane region" description="Helical" evidence="4">
    <location>
        <begin position="156"/>
        <end position="175"/>
    </location>
</feature>
<dbReference type="PANTHER" id="PTHR23521:SF3">
    <property type="entry name" value="MFS TRANSPORTER"/>
    <property type="match status" value="1"/>
</dbReference>